<dbReference type="AlphaFoldDB" id="A0A2H1EG90"/>
<proteinExistence type="predicted"/>
<evidence type="ECO:0000313" key="1">
    <source>
        <dbReference type="EMBL" id="SHO45165.1"/>
    </source>
</evidence>
<organism evidence="1 2">
    <name type="scientific">Nitrosotalea sinensis</name>
    <dbReference type="NCBI Taxonomy" id="1499975"/>
    <lineage>
        <taxon>Archaea</taxon>
        <taxon>Nitrososphaerota</taxon>
        <taxon>Nitrososphaeria</taxon>
        <taxon>Nitrosotaleales</taxon>
        <taxon>Nitrosotaleaceae</taxon>
        <taxon>Nitrosotalea</taxon>
    </lineage>
</organism>
<dbReference type="Proteomes" id="UP000232412">
    <property type="component" value="Unassembled WGS sequence"/>
</dbReference>
<protein>
    <submittedName>
        <fullName evidence="1">Uncharacterized protein</fullName>
    </submittedName>
</protein>
<dbReference type="PROSITE" id="PS51257">
    <property type="entry name" value="PROKAR_LIPOPROTEIN"/>
    <property type="match status" value="1"/>
</dbReference>
<dbReference type="EMBL" id="FRFC01000003">
    <property type="protein sequence ID" value="SHO45165.1"/>
    <property type="molecule type" value="Genomic_DNA"/>
</dbReference>
<reference evidence="2" key="1">
    <citation type="submission" date="2016-12" db="EMBL/GenBank/DDBJ databases">
        <authorList>
            <person name="Herbold C."/>
        </authorList>
    </citation>
    <scope>NUCLEOTIDE SEQUENCE [LARGE SCALE GENOMIC DNA]</scope>
</reference>
<accession>A0A2H1EG90</accession>
<dbReference type="RefSeq" id="WP_101009549.1">
    <property type="nucleotide sequence ID" value="NZ_FRFC01000003.1"/>
</dbReference>
<gene>
    <name evidence="1" type="ORF">NSIN_20561</name>
</gene>
<sequence length="222" mass="24478">MRKILAMAVLLSVACTSAYATSLATLYLNPIGNEITEGDNVTFTGRFVTTDGSSIANRTIFILDDTAYVRPDIILAVTTTNPDGQFSTSWIAVPKDNGSPFHFYAKFIGGNTFGYARSESYESTLEKSGTTSDMIPPKTIPAWFKNISQMWSVGKVRNVDYAFSIQNMVDYGMIKTTSSSGNELKIPTWLKHPAMELYSGQISDDDYVKILGYLLDKGLIKL</sequence>
<name>A0A2H1EG90_9ARCH</name>
<evidence type="ECO:0000313" key="2">
    <source>
        <dbReference type="Proteomes" id="UP000232412"/>
    </source>
</evidence>
<keyword evidence="2" id="KW-1185">Reference proteome</keyword>